<evidence type="ECO:0000313" key="2">
    <source>
        <dbReference type="Proteomes" id="UP000887159"/>
    </source>
</evidence>
<accession>A0A8X7BKL7</accession>
<gene>
    <name evidence="1" type="ORF">TNCV_195091</name>
</gene>
<evidence type="ECO:0000313" key="1">
    <source>
        <dbReference type="EMBL" id="GFY35416.1"/>
    </source>
</evidence>
<dbReference type="EMBL" id="BMAU01021432">
    <property type="protein sequence ID" value="GFY35416.1"/>
    <property type="molecule type" value="Genomic_DNA"/>
</dbReference>
<reference evidence="1" key="1">
    <citation type="submission" date="2020-08" db="EMBL/GenBank/DDBJ databases">
        <title>Multicomponent nature underlies the extraordinary mechanical properties of spider dragline silk.</title>
        <authorList>
            <person name="Kono N."/>
            <person name="Nakamura H."/>
            <person name="Mori M."/>
            <person name="Yoshida Y."/>
            <person name="Ohtoshi R."/>
            <person name="Malay A.D."/>
            <person name="Moran D.A.P."/>
            <person name="Tomita M."/>
            <person name="Numata K."/>
            <person name="Arakawa K."/>
        </authorList>
    </citation>
    <scope>NUCLEOTIDE SEQUENCE</scope>
</reference>
<name>A0A8X7BKL7_TRICX</name>
<sequence length="128" mass="14181">MGPLPYWIKWSSHTGLNGNEIADSLGKSATAEALRDDACLTFAELSSIKRMELNALCRVSLLTLFWKKNLLVSITIFLGIVRRLYRAILVATSRKGLGNIILNRAGNSFQNVIGARLIRPPPVIFLID</sequence>
<dbReference type="Proteomes" id="UP000887159">
    <property type="component" value="Unassembled WGS sequence"/>
</dbReference>
<dbReference type="AlphaFoldDB" id="A0A8X7BKL7"/>
<proteinExistence type="predicted"/>
<protein>
    <recommendedName>
        <fullName evidence="3">RNase H type-1 domain-containing protein</fullName>
    </recommendedName>
</protein>
<keyword evidence="2" id="KW-1185">Reference proteome</keyword>
<organism evidence="1 2">
    <name type="scientific">Trichonephila clavipes</name>
    <name type="common">Golden silk orbweaver</name>
    <name type="synonym">Nephila clavipes</name>
    <dbReference type="NCBI Taxonomy" id="2585209"/>
    <lineage>
        <taxon>Eukaryota</taxon>
        <taxon>Metazoa</taxon>
        <taxon>Ecdysozoa</taxon>
        <taxon>Arthropoda</taxon>
        <taxon>Chelicerata</taxon>
        <taxon>Arachnida</taxon>
        <taxon>Araneae</taxon>
        <taxon>Araneomorphae</taxon>
        <taxon>Entelegynae</taxon>
        <taxon>Araneoidea</taxon>
        <taxon>Nephilidae</taxon>
        <taxon>Trichonephila</taxon>
    </lineage>
</organism>
<comment type="caution">
    <text evidence="1">The sequence shown here is derived from an EMBL/GenBank/DDBJ whole genome shotgun (WGS) entry which is preliminary data.</text>
</comment>
<evidence type="ECO:0008006" key="3">
    <source>
        <dbReference type="Google" id="ProtNLM"/>
    </source>
</evidence>